<accession>A0A061SMB5</accession>
<reference evidence="1" key="1">
    <citation type="submission" date="2014-05" db="EMBL/GenBank/DDBJ databases">
        <title>The transcriptome of the halophilic microalga Tetraselmis sp. GSL018 isolated from the Great Salt Lake, Utah.</title>
        <authorList>
            <person name="Jinkerson R.E."/>
            <person name="D'Adamo S."/>
            <person name="Posewitz M.C."/>
        </authorList>
    </citation>
    <scope>NUCLEOTIDE SEQUENCE</scope>
    <source>
        <strain evidence="1">GSL018</strain>
    </source>
</reference>
<protein>
    <submittedName>
        <fullName evidence="1">Uncharacterized protein</fullName>
    </submittedName>
</protein>
<evidence type="ECO:0000313" key="1">
    <source>
        <dbReference type="EMBL" id="JAC84020.1"/>
    </source>
</evidence>
<dbReference type="EMBL" id="GBEZ01000902">
    <property type="protein sequence ID" value="JAC84020.1"/>
    <property type="molecule type" value="Transcribed_RNA"/>
</dbReference>
<name>A0A061SMB5_9CHLO</name>
<gene>
    <name evidence="1" type="ORF">TSPGSL018_1940</name>
</gene>
<sequence length="74" mass="8446">MSDCQKAARAYQIHNHISDVEGCKSSEQRAKQIPPDWREPPTAGHRLCWQFGVFGDPEWAISLKLGNLVSYEIF</sequence>
<organism evidence="1">
    <name type="scientific">Tetraselmis sp. GSL018</name>
    <dbReference type="NCBI Taxonomy" id="582737"/>
    <lineage>
        <taxon>Eukaryota</taxon>
        <taxon>Viridiplantae</taxon>
        <taxon>Chlorophyta</taxon>
        <taxon>core chlorophytes</taxon>
        <taxon>Chlorodendrophyceae</taxon>
        <taxon>Chlorodendrales</taxon>
        <taxon>Chlorodendraceae</taxon>
        <taxon>Tetraselmis</taxon>
    </lineage>
</organism>
<dbReference type="AlphaFoldDB" id="A0A061SMB5"/>
<proteinExistence type="predicted"/>